<feature type="chain" id="PRO_5045362825" description="Lipoprotein" evidence="1">
    <location>
        <begin position="27"/>
        <end position="133"/>
    </location>
</feature>
<keyword evidence="1" id="KW-0732">Signal</keyword>
<gene>
    <name evidence="2" type="ORF">JIV24_08575</name>
</gene>
<dbReference type="RefSeq" id="WP_200464615.1">
    <property type="nucleotide sequence ID" value="NZ_JAENRR010000015.1"/>
</dbReference>
<feature type="signal peptide" evidence="1">
    <location>
        <begin position="1"/>
        <end position="26"/>
    </location>
</feature>
<evidence type="ECO:0000313" key="3">
    <source>
        <dbReference type="Proteomes" id="UP000605676"/>
    </source>
</evidence>
<dbReference type="PROSITE" id="PS51257">
    <property type="entry name" value="PROKAR_LIPOPROTEIN"/>
    <property type="match status" value="1"/>
</dbReference>
<dbReference type="Proteomes" id="UP000605676">
    <property type="component" value="Unassembled WGS sequence"/>
</dbReference>
<evidence type="ECO:0000313" key="2">
    <source>
        <dbReference type="EMBL" id="MBK3517386.1"/>
    </source>
</evidence>
<comment type="caution">
    <text evidence="2">The sequence shown here is derived from an EMBL/GenBank/DDBJ whole genome shotgun (WGS) entry which is preliminary data.</text>
</comment>
<sequence>MRYILLICISVILVSCQCLRSSSQSAENVALEQLGTDATVTYNIPKTYALIYSKNEKAEGPLTPLKYMIYDVKNSKIVFEEQKRDGSVEWHNAEYVVVNSKPEVQSINREENKKMSRYYINVNTLEKVYSIEK</sequence>
<protein>
    <recommendedName>
        <fullName evidence="4">Lipoprotein</fullName>
    </recommendedName>
</protein>
<proteinExistence type="predicted"/>
<evidence type="ECO:0008006" key="4">
    <source>
        <dbReference type="Google" id="ProtNLM"/>
    </source>
</evidence>
<accession>A0ABS1HI96</accession>
<evidence type="ECO:0000256" key="1">
    <source>
        <dbReference type="SAM" id="SignalP"/>
    </source>
</evidence>
<keyword evidence="3" id="KW-1185">Reference proteome</keyword>
<name>A0ABS1HI96_9BACT</name>
<dbReference type="EMBL" id="JAENRR010000015">
    <property type="protein sequence ID" value="MBK3517386.1"/>
    <property type="molecule type" value="Genomic_DNA"/>
</dbReference>
<reference evidence="2 3" key="1">
    <citation type="submission" date="2021-01" db="EMBL/GenBank/DDBJ databases">
        <title>Carboxyliciviraga sp.nov., isolated from coastal sediments.</title>
        <authorList>
            <person name="Lu D."/>
            <person name="Zhang T."/>
        </authorList>
    </citation>
    <scope>NUCLEOTIDE SEQUENCE [LARGE SCALE GENOMIC DNA]</scope>
    <source>
        <strain evidence="2 3">N1Y132</strain>
    </source>
</reference>
<organism evidence="2 3">
    <name type="scientific">Carboxylicivirga marina</name>
    <dbReference type="NCBI Taxonomy" id="2800988"/>
    <lineage>
        <taxon>Bacteria</taxon>
        <taxon>Pseudomonadati</taxon>
        <taxon>Bacteroidota</taxon>
        <taxon>Bacteroidia</taxon>
        <taxon>Marinilabiliales</taxon>
        <taxon>Marinilabiliaceae</taxon>
        <taxon>Carboxylicivirga</taxon>
    </lineage>
</organism>